<comment type="caution">
    <text evidence="1">The sequence shown here is derived from an EMBL/GenBank/DDBJ whole genome shotgun (WGS) entry which is preliminary data.</text>
</comment>
<gene>
    <name evidence="1" type="ORF">CEXT_48531</name>
</gene>
<organism evidence="1 2">
    <name type="scientific">Caerostris extrusa</name>
    <name type="common">Bark spider</name>
    <name type="synonym">Caerostris bankana</name>
    <dbReference type="NCBI Taxonomy" id="172846"/>
    <lineage>
        <taxon>Eukaryota</taxon>
        <taxon>Metazoa</taxon>
        <taxon>Ecdysozoa</taxon>
        <taxon>Arthropoda</taxon>
        <taxon>Chelicerata</taxon>
        <taxon>Arachnida</taxon>
        <taxon>Araneae</taxon>
        <taxon>Araneomorphae</taxon>
        <taxon>Entelegynae</taxon>
        <taxon>Araneoidea</taxon>
        <taxon>Araneidae</taxon>
        <taxon>Caerostris</taxon>
    </lineage>
</organism>
<reference evidence="1 2" key="1">
    <citation type="submission" date="2021-06" db="EMBL/GenBank/DDBJ databases">
        <title>Caerostris extrusa draft genome.</title>
        <authorList>
            <person name="Kono N."/>
            <person name="Arakawa K."/>
        </authorList>
    </citation>
    <scope>NUCLEOTIDE SEQUENCE [LARGE SCALE GENOMIC DNA]</scope>
</reference>
<dbReference type="AlphaFoldDB" id="A0AAV4N0U2"/>
<name>A0AAV4N0U2_CAEEX</name>
<keyword evidence="2" id="KW-1185">Reference proteome</keyword>
<accession>A0AAV4N0U2</accession>
<dbReference type="EMBL" id="BPLR01002834">
    <property type="protein sequence ID" value="GIX78369.1"/>
    <property type="molecule type" value="Genomic_DNA"/>
</dbReference>
<evidence type="ECO:0000313" key="2">
    <source>
        <dbReference type="Proteomes" id="UP001054945"/>
    </source>
</evidence>
<proteinExistence type="predicted"/>
<protein>
    <submittedName>
        <fullName evidence="1">Uncharacterized protein</fullName>
    </submittedName>
</protein>
<evidence type="ECO:0000313" key="1">
    <source>
        <dbReference type="EMBL" id="GIX78369.1"/>
    </source>
</evidence>
<dbReference type="Proteomes" id="UP001054945">
    <property type="component" value="Unassembled WGS sequence"/>
</dbReference>
<sequence>MRGGDSLEDSHGNYFLKREEFLDFDCVVYALFCLDGKVKNFKAAEKSCVLQRLARANFSPSAFEWVNILFTYENSCAFDFSCELQEITSRIRSVDPMGDGRL</sequence>